<evidence type="ECO:0000256" key="2">
    <source>
        <dbReference type="ARBA" id="ARBA00022771"/>
    </source>
</evidence>
<dbReference type="GO" id="GO:0008270">
    <property type="term" value="F:zinc ion binding"/>
    <property type="evidence" value="ECO:0007669"/>
    <property type="project" value="UniProtKB-KW"/>
</dbReference>
<gene>
    <name evidence="5" type="ORF">CPB84DRAFT_1391664</name>
</gene>
<proteinExistence type="predicted"/>
<dbReference type="InterPro" id="IPR013083">
    <property type="entry name" value="Znf_RING/FYVE/PHD"/>
</dbReference>
<accession>A0A9P5NH05</accession>
<dbReference type="Proteomes" id="UP000724874">
    <property type="component" value="Unassembled WGS sequence"/>
</dbReference>
<keyword evidence="2" id="KW-0863">Zinc-finger</keyword>
<dbReference type="SMART" id="SM00249">
    <property type="entry name" value="PHD"/>
    <property type="match status" value="1"/>
</dbReference>
<organism evidence="5 6">
    <name type="scientific">Gymnopilus junonius</name>
    <name type="common">Spectacular rustgill mushroom</name>
    <name type="synonym">Gymnopilus spectabilis subsp. junonius</name>
    <dbReference type="NCBI Taxonomy" id="109634"/>
    <lineage>
        <taxon>Eukaryota</taxon>
        <taxon>Fungi</taxon>
        <taxon>Dikarya</taxon>
        <taxon>Basidiomycota</taxon>
        <taxon>Agaricomycotina</taxon>
        <taxon>Agaricomycetes</taxon>
        <taxon>Agaricomycetidae</taxon>
        <taxon>Agaricales</taxon>
        <taxon>Agaricineae</taxon>
        <taxon>Hymenogastraceae</taxon>
        <taxon>Gymnopilus</taxon>
    </lineage>
</organism>
<dbReference type="EMBL" id="JADNYJ010000074">
    <property type="protein sequence ID" value="KAF8890830.1"/>
    <property type="molecule type" value="Genomic_DNA"/>
</dbReference>
<keyword evidence="3" id="KW-0862">Zinc</keyword>
<dbReference type="Gene3D" id="3.30.40.10">
    <property type="entry name" value="Zinc/RING finger domain, C3HC4 (zinc finger)"/>
    <property type="match status" value="1"/>
</dbReference>
<keyword evidence="1" id="KW-0479">Metal-binding</keyword>
<comment type="caution">
    <text evidence="5">The sequence shown here is derived from an EMBL/GenBank/DDBJ whole genome shotgun (WGS) entry which is preliminary data.</text>
</comment>
<evidence type="ECO:0000259" key="4">
    <source>
        <dbReference type="SMART" id="SM00249"/>
    </source>
</evidence>
<evidence type="ECO:0000256" key="1">
    <source>
        <dbReference type="ARBA" id="ARBA00022723"/>
    </source>
</evidence>
<dbReference type="SUPFAM" id="SSF57903">
    <property type="entry name" value="FYVE/PHD zinc finger"/>
    <property type="match status" value="1"/>
</dbReference>
<sequence length="97" mass="10848">MSSKAVNGLNLNVCQSLNHAEPSNQELGLGTWRKHKAIEVQDQGDCICEEELDRSADNVIKCRRPGCETQWYHLACVKLQQKPCNWTCEACKKSDGG</sequence>
<dbReference type="InterPro" id="IPR019786">
    <property type="entry name" value="Zinc_finger_PHD-type_CS"/>
</dbReference>
<name>A0A9P5NH05_GYMJU</name>
<keyword evidence="6" id="KW-1185">Reference proteome</keyword>
<dbReference type="AlphaFoldDB" id="A0A9P5NH05"/>
<dbReference type="PROSITE" id="PS01359">
    <property type="entry name" value="ZF_PHD_1"/>
    <property type="match status" value="1"/>
</dbReference>
<reference evidence="5" key="1">
    <citation type="submission" date="2020-11" db="EMBL/GenBank/DDBJ databases">
        <authorList>
            <consortium name="DOE Joint Genome Institute"/>
            <person name="Ahrendt S."/>
            <person name="Riley R."/>
            <person name="Andreopoulos W."/>
            <person name="LaButti K."/>
            <person name="Pangilinan J."/>
            <person name="Ruiz-duenas F.J."/>
            <person name="Barrasa J.M."/>
            <person name="Sanchez-Garcia M."/>
            <person name="Camarero S."/>
            <person name="Miyauchi S."/>
            <person name="Serrano A."/>
            <person name="Linde D."/>
            <person name="Babiker R."/>
            <person name="Drula E."/>
            <person name="Ayuso-Fernandez I."/>
            <person name="Pacheco R."/>
            <person name="Padilla G."/>
            <person name="Ferreira P."/>
            <person name="Barriuso J."/>
            <person name="Kellner H."/>
            <person name="Castanera R."/>
            <person name="Alfaro M."/>
            <person name="Ramirez L."/>
            <person name="Pisabarro A.G."/>
            <person name="Kuo A."/>
            <person name="Tritt A."/>
            <person name="Lipzen A."/>
            <person name="He G."/>
            <person name="Yan M."/>
            <person name="Ng V."/>
            <person name="Cullen D."/>
            <person name="Martin F."/>
            <person name="Rosso M.-N."/>
            <person name="Henrissat B."/>
            <person name="Hibbett D."/>
            <person name="Martinez A.T."/>
            <person name="Grigoriev I.V."/>
        </authorList>
    </citation>
    <scope>NUCLEOTIDE SEQUENCE</scope>
    <source>
        <strain evidence="5">AH 44721</strain>
    </source>
</reference>
<dbReference type="InterPro" id="IPR001965">
    <property type="entry name" value="Znf_PHD"/>
</dbReference>
<protein>
    <recommendedName>
        <fullName evidence="4">Zinc finger PHD-type domain-containing protein</fullName>
    </recommendedName>
</protein>
<dbReference type="InterPro" id="IPR011011">
    <property type="entry name" value="Znf_FYVE_PHD"/>
</dbReference>
<feature type="domain" description="Zinc finger PHD-type" evidence="4">
    <location>
        <begin position="45"/>
        <end position="92"/>
    </location>
</feature>
<evidence type="ECO:0000313" key="5">
    <source>
        <dbReference type="EMBL" id="KAF8890830.1"/>
    </source>
</evidence>
<dbReference type="OrthoDB" id="3267958at2759"/>
<evidence type="ECO:0000256" key="3">
    <source>
        <dbReference type="ARBA" id="ARBA00022833"/>
    </source>
</evidence>
<evidence type="ECO:0000313" key="6">
    <source>
        <dbReference type="Proteomes" id="UP000724874"/>
    </source>
</evidence>